<dbReference type="Pfam" id="PF25973">
    <property type="entry name" value="BSH_CzcB"/>
    <property type="match status" value="1"/>
</dbReference>
<dbReference type="Gene3D" id="2.40.420.20">
    <property type="match status" value="1"/>
</dbReference>
<dbReference type="EMBL" id="JAGTUF010000005">
    <property type="protein sequence ID" value="MBR9971607.1"/>
    <property type="molecule type" value="Genomic_DNA"/>
</dbReference>
<protein>
    <submittedName>
        <fullName evidence="4">Efflux RND transporter periplasmic adaptor subunit</fullName>
    </submittedName>
</protein>
<dbReference type="Gene3D" id="2.40.50.100">
    <property type="match status" value="1"/>
</dbReference>
<dbReference type="Gene3D" id="2.40.30.170">
    <property type="match status" value="1"/>
</dbReference>
<dbReference type="Gene3D" id="1.10.287.470">
    <property type="entry name" value="Helix hairpin bin"/>
    <property type="match status" value="1"/>
</dbReference>
<dbReference type="PANTHER" id="PTHR30469">
    <property type="entry name" value="MULTIDRUG RESISTANCE PROTEIN MDTA"/>
    <property type="match status" value="1"/>
</dbReference>
<proteinExistence type="inferred from homology"/>
<dbReference type="NCBIfam" id="TIGR01730">
    <property type="entry name" value="RND_mfp"/>
    <property type="match status" value="1"/>
</dbReference>
<dbReference type="Proteomes" id="UP000680714">
    <property type="component" value="Unassembled WGS sequence"/>
</dbReference>
<reference evidence="4 5" key="1">
    <citation type="submission" date="2021-04" db="EMBL/GenBank/DDBJ databases">
        <title>Magnetospirillum sulfuroxidans sp. nov., a facultative chemolithoautotrophic sulfur-oxidizing alphaproteobacterium isolated from freshwater sediment and proposals for Paramagetospirillum gen. nov., and Magnetospirillaceae fam. nov.</title>
        <authorList>
            <person name="Koziaeva V."/>
            <person name="Geelhoed J.S."/>
            <person name="Sorokin D.Y."/>
            <person name="Grouzdev D.S."/>
        </authorList>
    </citation>
    <scope>NUCLEOTIDE SEQUENCE [LARGE SCALE GENOMIC DNA]</scope>
    <source>
        <strain evidence="4 5">J10</strain>
    </source>
</reference>
<evidence type="ECO:0000259" key="3">
    <source>
        <dbReference type="Pfam" id="PF25973"/>
    </source>
</evidence>
<dbReference type="Pfam" id="PF25954">
    <property type="entry name" value="Beta-barrel_RND_2"/>
    <property type="match status" value="1"/>
</dbReference>
<comment type="caution">
    <text evidence="4">The sequence shown here is derived from an EMBL/GenBank/DDBJ whole genome shotgun (WGS) entry which is preliminary data.</text>
</comment>
<name>A0ABS5IBS7_9PROT</name>
<keyword evidence="5" id="KW-1185">Reference proteome</keyword>
<comment type="similarity">
    <text evidence="1">Belongs to the membrane fusion protein (MFP) (TC 8.A.1) family.</text>
</comment>
<evidence type="ECO:0000259" key="2">
    <source>
        <dbReference type="Pfam" id="PF25954"/>
    </source>
</evidence>
<dbReference type="SUPFAM" id="SSF111369">
    <property type="entry name" value="HlyD-like secretion proteins"/>
    <property type="match status" value="1"/>
</dbReference>
<feature type="domain" description="CusB-like beta-barrel" evidence="2">
    <location>
        <begin position="193"/>
        <end position="265"/>
    </location>
</feature>
<organism evidence="4 5">
    <name type="scientific">Magnetospirillum sulfuroxidans</name>
    <dbReference type="NCBI Taxonomy" id="611300"/>
    <lineage>
        <taxon>Bacteria</taxon>
        <taxon>Pseudomonadati</taxon>
        <taxon>Pseudomonadota</taxon>
        <taxon>Alphaproteobacteria</taxon>
        <taxon>Rhodospirillales</taxon>
        <taxon>Rhodospirillaceae</taxon>
        <taxon>Magnetospirillum</taxon>
    </lineage>
</organism>
<gene>
    <name evidence="4" type="ORF">KEC16_07765</name>
</gene>
<feature type="domain" description="CzcB-like barrel-sandwich hybrid" evidence="3">
    <location>
        <begin position="61"/>
        <end position="185"/>
    </location>
</feature>
<dbReference type="InterPro" id="IPR058647">
    <property type="entry name" value="BSH_CzcB-like"/>
</dbReference>
<sequence length="336" mass="36238">MIKRKPTRIIPLLLIAAILAGGAVFALTRNGGRAVALVSLEQGLAVEAIYATGTVEPENWAKIGPVTTGRIAEMLVREGDRVTLGQPLARLDDREAQAKVSELQARAVYWREELNRAKTLADRGIRARESAEKARSEYDQAVAAINAARQRRSDLAVTAPMDGMVLRRDAEPGEVVKPENTIFWIGEQRPLRITADVDEEDIAVVAAGQKVLIKADAFPNQGLSGTIDRITPKGDPINKTFRVRVRLPDDTPLMIGMTTEINIITAEKPDANLIPASAVAKDAVLVYEDGKAARRAIVVGIKGRDRVEVLSGLKAADRIVASPPAGLKAGDRITAQ</sequence>
<evidence type="ECO:0000256" key="1">
    <source>
        <dbReference type="ARBA" id="ARBA00009477"/>
    </source>
</evidence>
<dbReference type="InterPro" id="IPR006143">
    <property type="entry name" value="RND_pump_MFP"/>
</dbReference>
<evidence type="ECO:0000313" key="4">
    <source>
        <dbReference type="EMBL" id="MBR9971607.1"/>
    </source>
</evidence>
<evidence type="ECO:0000313" key="5">
    <source>
        <dbReference type="Proteomes" id="UP000680714"/>
    </source>
</evidence>
<dbReference type="InterPro" id="IPR058792">
    <property type="entry name" value="Beta-barrel_RND_2"/>
</dbReference>
<accession>A0ABS5IBS7</accession>